<keyword evidence="2" id="KW-1185">Reference proteome</keyword>
<gene>
    <name evidence="1" type="ORF">M23134_07827</name>
</gene>
<sequence>MQRPSLIVKKEVTTIGAAALQDGTSLLVVSAPAAYAALVNENEFVSLKGAEAAGITAANDIAQKALVWEHVKDFFALASGTPLHVLLVPQTATGADSTFKDLFDGIAGLATHYGALKTYLQTQGGDIKLVGVAVNPADGVSEADTTSISADLEAAITHAHTFANGEFEEHRPVEIILENRKFTGTATAATDLRAKNAGNVMVVSSRDKNRRLALEKDVDENPLIPSAVHYAAVGLALGKAASIQVNQNIGRLTVPPLFQTKDNLPVEEVEFSGAQSLNAFDKASLDMLHNKGYTFIDRYAGYAGFYFVNDNTCEDATKSNSRLSLNRVANKAARITRATFLNFLKATIQVDGNTGQLLASVVERFKDVITRAITEEMLQHPDPARLPEISSVEINIDPTQNVLSTKKVVINQSIVPTGSVDVIETIISLDNPS</sequence>
<name>A1ZLH5_MICM2</name>
<evidence type="ECO:0000313" key="2">
    <source>
        <dbReference type="Proteomes" id="UP000004095"/>
    </source>
</evidence>
<dbReference type="OrthoDB" id="975571at2"/>
<dbReference type="eggNOG" id="ENOG5032R4D">
    <property type="taxonomic scope" value="Bacteria"/>
</dbReference>
<comment type="caution">
    <text evidence="1">The sequence shown here is derived from an EMBL/GenBank/DDBJ whole genome shotgun (WGS) entry which is preliminary data.</text>
</comment>
<reference evidence="1 2" key="1">
    <citation type="submission" date="2007-01" db="EMBL/GenBank/DDBJ databases">
        <authorList>
            <person name="Haygood M."/>
            <person name="Podell S."/>
            <person name="Anderson C."/>
            <person name="Hopkinson B."/>
            <person name="Roe K."/>
            <person name="Barbeau K."/>
            <person name="Gaasterland T."/>
            <person name="Ferriera S."/>
            <person name="Johnson J."/>
            <person name="Kravitz S."/>
            <person name="Beeson K."/>
            <person name="Sutton G."/>
            <person name="Rogers Y.-H."/>
            <person name="Friedman R."/>
            <person name="Frazier M."/>
            <person name="Venter J.C."/>
        </authorList>
    </citation>
    <scope>NUCLEOTIDE SEQUENCE [LARGE SCALE GENOMIC DNA]</scope>
    <source>
        <strain evidence="1 2">ATCC 23134</strain>
    </source>
</reference>
<accession>A1ZLH5</accession>
<dbReference type="Pfam" id="PF10758">
    <property type="entry name" value="DUF2586"/>
    <property type="match status" value="1"/>
</dbReference>
<evidence type="ECO:0000313" key="1">
    <source>
        <dbReference type="EMBL" id="EAY28729.1"/>
    </source>
</evidence>
<dbReference type="AlphaFoldDB" id="A1ZLH5"/>
<proteinExistence type="predicted"/>
<dbReference type="EMBL" id="AAWS01000014">
    <property type="protein sequence ID" value="EAY28729.1"/>
    <property type="molecule type" value="Genomic_DNA"/>
</dbReference>
<dbReference type="InterPro" id="IPR019694">
    <property type="entry name" value="Phage_HP1_Orf23"/>
</dbReference>
<dbReference type="Proteomes" id="UP000004095">
    <property type="component" value="Unassembled WGS sequence"/>
</dbReference>
<protein>
    <submittedName>
        <fullName evidence="1">Uncharacterized protein</fullName>
    </submittedName>
</protein>
<organism evidence="1 2">
    <name type="scientific">Microscilla marina ATCC 23134</name>
    <dbReference type="NCBI Taxonomy" id="313606"/>
    <lineage>
        <taxon>Bacteria</taxon>
        <taxon>Pseudomonadati</taxon>
        <taxon>Bacteroidota</taxon>
        <taxon>Cytophagia</taxon>
        <taxon>Cytophagales</taxon>
        <taxon>Microscillaceae</taxon>
        <taxon>Microscilla</taxon>
    </lineage>
</organism>
<dbReference type="RefSeq" id="WP_002697462.1">
    <property type="nucleotide sequence ID" value="NZ_AAWS01000014.1"/>
</dbReference>